<reference evidence="2 5" key="2">
    <citation type="journal article" date="2018" name="Int. J. Syst. Evol. Microbiol.">
        <title>Pseudooceanicola lipolyticus sp. nov., a marine alphaproteobacterium, reclassification of Oceanicola flagellatus as Pseudooceanicola flagellatus comb. nov. and emended description of the genus Pseudooceanicola.</title>
        <authorList>
            <person name="Huang M.-M."/>
            <person name="Guo L.-L."/>
            <person name="Wu Y.-H."/>
            <person name="Lai Q.-L."/>
            <person name="Shao Z.-Z."/>
            <person name="Wang C.-S."/>
            <person name="Wu M."/>
            <person name="Xu X.-W."/>
        </authorList>
    </citation>
    <scope>NUCLEOTIDE SEQUENCE [LARGE SCALE GENOMIC DNA]</scope>
    <source>
        <strain evidence="2 5">Ar-45</strain>
    </source>
</reference>
<reference evidence="3 4" key="1">
    <citation type="submission" date="2017-09" db="EMBL/GenBank/DDBJ databases">
        <authorList>
            <person name="Ehlers B."/>
            <person name="Leendertz F.H."/>
        </authorList>
    </citation>
    <scope>NUCLEOTIDE SEQUENCE [LARGE SCALE GENOMIC DNA]</scope>
    <source>
        <strain evidence="3 4">CGMCC 1.12662</strain>
    </source>
</reference>
<dbReference type="RefSeq" id="WP_097144122.1">
    <property type="nucleotide sequence ID" value="NZ_OBEA01000001.1"/>
</dbReference>
<evidence type="ECO:0000256" key="1">
    <source>
        <dbReference type="SAM" id="SignalP"/>
    </source>
</evidence>
<evidence type="ECO:0000313" key="4">
    <source>
        <dbReference type="Proteomes" id="UP000231655"/>
    </source>
</evidence>
<proteinExistence type="predicted"/>
<dbReference type="Proteomes" id="UP000231655">
    <property type="component" value="Unassembled WGS sequence"/>
</dbReference>
<evidence type="ECO:0000313" key="2">
    <source>
        <dbReference type="EMBL" id="PJE27718.1"/>
    </source>
</evidence>
<keyword evidence="1" id="KW-0732">Signal</keyword>
<evidence type="ECO:0000313" key="3">
    <source>
        <dbReference type="EMBL" id="SNY37509.1"/>
    </source>
</evidence>
<accession>A0A285HP48</accession>
<dbReference type="Pfam" id="PF09898">
    <property type="entry name" value="DUF2125"/>
    <property type="match status" value="1"/>
</dbReference>
<dbReference type="EMBL" id="OBEA01000001">
    <property type="protein sequence ID" value="SNY37509.1"/>
    <property type="molecule type" value="Genomic_DNA"/>
</dbReference>
<sequence length="518" mass="55074">MPAQFSSRISRKTLSRQGISALAFWAVTAPAAFALSPEDVLDLMTDQSMTMATELDIDSHKEGDTLVIDRIVSTMVQEIADEEITSTTTMTGYRLEPRGDEVVMRFDPALTITSRSEFDGEVTEMVMTATAPDLEYVFSGERDDMRAVVSDGTLVLSIDRIDAPDEAPLEDLAEVTFSGLNGDSRIVSGDLNRVEGTGSVDTISFTLDMLAPEEDSEGPVRITATGNISDVAMNGTLALPEGQDLETVAFDELLRSGYNLAMHAQYGAGAMLMDVEGPDPLHYEETVAAGAVDLSISAEGLDSQVVASDLAMSVSAPMIPPGAGATIGQVGFGLTMPLTVTPEEQPLGFKLNLQDVALPEQLWALFDPAGKLSRDPMTISLDLGAMGRMTSDFSELEEMDGDEAPGEISSLSLNSLLVKLGGAMISANGSFDIDNSAKSRINPDMPKFTGQVDATAQGVLGLVQTLAEMGLIPPQQAMTVPMMAGMFTRQLSGPDDLASTIEVTEDEQVLVNGQMMMP</sequence>
<dbReference type="EMBL" id="PGTD01000017">
    <property type="protein sequence ID" value="PJE27718.1"/>
    <property type="molecule type" value="Genomic_DNA"/>
</dbReference>
<dbReference type="AlphaFoldDB" id="A0A285HP48"/>
<dbReference type="InterPro" id="IPR018666">
    <property type="entry name" value="DUF2125"/>
</dbReference>
<feature type="chain" id="PRO_5012379919" evidence="1">
    <location>
        <begin position="35"/>
        <end position="518"/>
    </location>
</feature>
<dbReference type="OrthoDB" id="7791409at2"/>
<dbReference type="Proteomes" id="UP000231702">
    <property type="component" value="Unassembled WGS sequence"/>
</dbReference>
<evidence type="ECO:0000313" key="5">
    <source>
        <dbReference type="Proteomes" id="UP000231702"/>
    </source>
</evidence>
<keyword evidence="5" id="KW-1185">Reference proteome</keyword>
<protein>
    <submittedName>
        <fullName evidence="2">DUF2125 domain-containing protein</fullName>
    </submittedName>
</protein>
<feature type="signal peptide" evidence="1">
    <location>
        <begin position="1"/>
        <end position="34"/>
    </location>
</feature>
<gene>
    <name evidence="2" type="ORF">CVM39_14165</name>
    <name evidence="3" type="ORF">SAMN06297129_0323</name>
</gene>
<organism evidence="3 4">
    <name type="scientific">Pseudooceanicola antarcticus</name>
    <dbReference type="NCBI Taxonomy" id="1247613"/>
    <lineage>
        <taxon>Bacteria</taxon>
        <taxon>Pseudomonadati</taxon>
        <taxon>Pseudomonadota</taxon>
        <taxon>Alphaproteobacteria</taxon>
        <taxon>Rhodobacterales</taxon>
        <taxon>Paracoccaceae</taxon>
        <taxon>Pseudooceanicola</taxon>
    </lineage>
</organism>
<name>A0A285HP48_9RHOB</name>